<reference evidence="1" key="1">
    <citation type="submission" date="2015-08" db="UniProtKB">
        <authorList>
            <consortium name="WormBaseParasite"/>
        </authorList>
    </citation>
    <scope>IDENTIFICATION</scope>
</reference>
<proteinExistence type="predicted"/>
<organism evidence="1">
    <name type="scientific">Strongyloides stercoralis</name>
    <name type="common">Threadworm</name>
    <dbReference type="NCBI Taxonomy" id="6248"/>
    <lineage>
        <taxon>Eukaryota</taxon>
        <taxon>Metazoa</taxon>
        <taxon>Ecdysozoa</taxon>
        <taxon>Nematoda</taxon>
        <taxon>Chromadorea</taxon>
        <taxon>Rhabditida</taxon>
        <taxon>Tylenchina</taxon>
        <taxon>Panagrolaimomorpha</taxon>
        <taxon>Strongyloidoidea</taxon>
        <taxon>Strongyloididae</taxon>
        <taxon>Strongyloides</taxon>
    </lineage>
</organism>
<dbReference type="WBParaSite" id="SSTP_0001102900.1">
    <property type="protein sequence ID" value="SSTP_0001102900.1"/>
    <property type="gene ID" value="SSTP_0001102900"/>
</dbReference>
<sequence length="71" mass="7987">MIRTTSDKLISIRFKLFSPTSTIKWLLGGPTRIKKKLLLSKLNLSSYILKCCQGNQLLLEAVALLKPDLGR</sequence>
<name>A0A0K0ENJ2_STRER</name>
<protein>
    <submittedName>
        <fullName evidence="1">Ovule protein</fullName>
    </submittedName>
</protein>
<accession>A0A0K0ENJ2</accession>
<evidence type="ECO:0000313" key="1">
    <source>
        <dbReference type="WBParaSite" id="SSTP_0001102900.1"/>
    </source>
</evidence>
<dbReference type="AlphaFoldDB" id="A0A0K0ENJ2"/>